<dbReference type="EMBL" id="CP123967">
    <property type="protein sequence ID" value="WGT48595.1"/>
    <property type="molecule type" value="Genomic_DNA"/>
</dbReference>
<evidence type="ECO:0000313" key="3">
    <source>
        <dbReference type="Proteomes" id="UP001244136"/>
    </source>
</evidence>
<dbReference type="Proteomes" id="UP001244136">
    <property type="component" value="Chromosome"/>
</dbReference>
<gene>
    <name evidence="2" type="ORF">QH948_13750</name>
</gene>
<evidence type="ECO:0000259" key="1">
    <source>
        <dbReference type="Pfam" id="PF18135"/>
    </source>
</evidence>
<proteinExistence type="predicted"/>
<organism evidence="2 3">
    <name type="scientific">Tessaracoccus lacteus</name>
    <dbReference type="NCBI Taxonomy" id="3041766"/>
    <lineage>
        <taxon>Bacteria</taxon>
        <taxon>Bacillati</taxon>
        <taxon>Actinomycetota</taxon>
        <taxon>Actinomycetes</taxon>
        <taxon>Propionibacteriales</taxon>
        <taxon>Propionibacteriaceae</taxon>
        <taxon>Tessaracoccus</taxon>
    </lineage>
</organism>
<reference evidence="2 3" key="1">
    <citation type="journal article" date="2008" name="Int. J. Syst. Evol. Microbiol.">
        <title>Tessaracoccus flavescens sp. nov., isolated from marine sediment.</title>
        <authorList>
            <person name="Lee D.W."/>
            <person name="Lee S.D."/>
        </authorList>
    </citation>
    <scope>NUCLEOTIDE SEQUENCE [LARGE SCALE GENOMIC DNA]</scope>
    <source>
        <strain evidence="2 3">T21</strain>
    </source>
</reference>
<name>A0ABY8Q192_9ACTN</name>
<evidence type="ECO:0000313" key="2">
    <source>
        <dbReference type="EMBL" id="WGT48595.1"/>
    </source>
</evidence>
<keyword evidence="3" id="KW-1185">Reference proteome</keyword>
<sequence length="121" mass="13656">MKHAADDDGLFQEPGAGEIIDGYRKIDNITDHALAEYRKAFGTKVSKDDIFHYVYGVLHSSEYRTRFEADLKKMLPRIPLAPSTEAFDAFVAAGKRLMDLHINYENVAPYPLDEVVQAPRA</sequence>
<accession>A0ABY8Q192</accession>
<dbReference type="Pfam" id="PF18135">
    <property type="entry name" value="Type_ISP_C"/>
    <property type="match status" value="1"/>
</dbReference>
<feature type="domain" description="Type ISP restriction-modification enzyme LLaBIII C-terminal specificity" evidence="1">
    <location>
        <begin position="12"/>
        <end position="114"/>
    </location>
</feature>
<dbReference type="InterPro" id="IPR041635">
    <property type="entry name" value="Type_ISP_LLaBIII_C"/>
</dbReference>
<protein>
    <recommendedName>
        <fullName evidence="1">Type ISP restriction-modification enzyme LLaBIII C-terminal specificity domain-containing protein</fullName>
    </recommendedName>
</protein>